<dbReference type="Gene3D" id="2.60.120.10">
    <property type="entry name" value="Jelly Rolls"/>
    <property type="match status" value="2"/>
</dbReference>
<evidence type="ECO:0000256" key="4">
    <source>
        <dbReference type="PIRSR" id="PIRSR036894-2"/>
    </source>
</evidence>
<feature type="binding site" evidence="3">
    <location>
        <position position="120"/>
    </location>
    <ligand>
        <name>Zn(2+)</name>
        <dbReference type="ChEBI" id="CHEBI:29105"/>
    </ligand>
</feature>
<dbReference type="Pfam" id="PF20511">
    <property type="entry name" value="PMI_typeI_cat"/>
    <property type="match status" value="1"/>
</dbReference>
<evidence type="ECO:0000256" key="2">
    <source>
        <dbReference type="ARBA" id="ARBA00022833"/>
    </source>
</evidence>
<keyword evidence="1 3" id="KW-0479">Metal-binding</keyword>
<dbReference type="CDD" id="cd07010">
    <property type="entry name" value="cupin_PMI_type_I_N_bac"/>
    <property type="match status" value="1"/>
</dbReference>
<dbReference type="GO" id="GO:0004476">
    <property type="term" value="F:mannose-6-phosphate isomerase activity"/>
    <property type="evidence" value="ECO:0007669"/>
    <property type="project" value="UniProtKB-EC"/>
</dbReference>
<feature type="binding site" evidence="3">
    <location>
        <position position="178"/>
    </location>
    <ligand>
        <name>Zn(2+)</name>
        <dbReference type="ChEBI" id="CHEBI:29105"/>
    </ligand>
</feature>
<evidence type="ECO:0000313" key="7">
    <source>
        <dbReference type="Proteomes" id="UP000540989"/>
    </source>
</evidence>
<name>A0A7W7ZH80_9BACT</name>
<keyword evidence="2 3" id="KW-0862">Zinc</keyword>
<feature type="domain" description="Phosphomannose isomerase type I catalytic" evidence="5">
    <location>
        <begin position="60"/>
        <end position="117"/>
    </location>
</feature>
<dbReference type="InterPro" id="IPR046457">
    <property type="entry name" value="PMI_typeI_cat"/>
</dbReference>
<keyword evidence="6" id="KW-0413">Isomerase</keyword>
<dbReference type="Proteomes" id="UP000540989">
    <property type="component" value="Unassembled WGS sequence"/>
</dbReference>
<dbReference type="PANTHER" id="PTHR42742">
    <property type="entry name" value="TRANSCRIPTIONAL REPRESSOR MPRA"/>
    <property type="match status" value="1"/>
</dbReference>
<sequence>MSESAMVSSTSSPFRLKPFFSPRPWGKPNLKPWYEETGTTELVGEAWLTGPQCLVETGPLAGRTLGDVAEEYAGELLTPGAMAEFPLLVKMLFPDAKLSVQVHPDDAEAQAIGLHRGKTECWYVLEAEPGATIALGLKPGTTIAGMAAAVEDGTMESLMEWVPVTVGEMIFVDAGTVHAIGPGVVLLETQQTCDTTYRLYDYGRPRELHLEKGLAVTKLHTAAGKVEPVEMDGFTRVISQKYFVVDRFEVAAGTTISLADVSGVSECLVCLKGSGTVNSGEGGVALGVGEAVVVPATASGVEVVAGDALTFFRCFEPKVA</sequence>
<dbReference type="InterPro" id="IPR011051">
    <property type="entry name" value="RmlC_Cupin_sf"/>
</dbReference>
<keyword evidence="7" id="KW-1185">Reference proteome</keyword>
<dbReference type="EC" id="5.3.1.8" evidence="6"/>
<evidence type="ECO:0000259" key="5">
    <source>
        <dbReference type="Pfam" id="PF20511"/>
    </source>
</evidence>
<dbReference type="PANTHER" id="PTHR42742:SF3">
    <property type="entry name" value="FRUCTOKINASE"/>
    <property type="match status" value="1"/>
</dbReference>
<dbReference type="InterPro" id="IPR014710">
    <property type="entry name" value="RmlC-like_jellyroll"/>
</dbReference>
<evidence type="ECO:0000256" key="3">
    <source>
        <dbReference type="PIRSR" id="PIRSR036894-1"/>
    </source>
</evidence>
<dbReference type="SUPFAM" id="SSF51182">
    <property type="entry name" value="RmlC-like cupins"/>
    <property type="match status" value="1"/>
</dbReference>
<dbReference type="PIRSF" id="PIRSF036894">
    <property type="entry name" value="PMI_Firm_short"/>
    <property type="match status" value="1"/>
</dbReference>
<feature type="active site" evidence="4">
    <location>
        <position position="198"/>
    </location>
</feature>
<protein>
    <submittedName>
        <fullName evidence="6">Mannose-6-phosphate isomerase</fullName>
        <ecNumber evidence="6">5.3.1.8</ecNumber>
    </submittedName>
</protein>
<dbReference type="GO" id="GO:0008270">
    <property type="term" value="F:zinc ion binding"/>
    <property type="evidence" value="ECO:0007669"/>
    <property type="project" value="InterPro"/>
</dbReference>
<accession>A0A7W7ZH80</accession>
<dbReference type="InterPro" id="IPR051804">
    <property type="entry name" value="Carb_Metab_Reg_Kinase/Isom"/>
</dbReference>
<comment type="cofactor">
    <cofactor evidence="3">
        <name>Zn(2+)</name>
        <dbReference type="ChEBI" id="CHEBI:29105"/>
    </cofactor>
    <text evidence="3">Binds 1 zinc ion per subunit.</text>
</comment>
<dbReference type="EMBL" id="JACHIP010000006">
    <property type="protein sequence ID" value="MBB5059564.1"/>
    <property type="molecule type" value="Genomic_DNA"/>
</dbReference>
<evidence type="ECO:0000313" key="6">
    <source>
        <dbReference type="EMBL" id="MBB5059564.1"/>
    </source>
</evidence>
<dbReference type="GO" id="GO:0005975">
    <property type="term" value="P:carbohydrate metabolic process"/>
    <property type="evidence" value="ECO:0007669"/>
    <property type="project" value="InterPro"/>
</dbReference>
<reference evidence="6 7" key="1">
    <citation type="submission" date="2020-08" db="EMBL/GenBank/DDBJ databases">
        <title>Genomic Encyclopedia of Type Strains, Phase IV (KMG-V): Genome sequencing to study the core and pangenomes of soil and plant-associated prokaryotes.</title>
        <authorList>
            <person name="Whitman W."/>
        </authorList>
    </citation>
    <scope>NUCLEOTIDE SEQUENCE [LARGE SCALE GENOMIC DNA]</scope>
    <source>
        <strain evidence="6 7">M8UP14</strain>
    </source>
</reference>
<dbReference type="InterPro" id="IPR014628">
    <property type="entry name" value="Man6P_isomerase_Firm_short"/>
</dbReference>
<comment type="caution">
    <text evidence="6">The sequence shown here is derived from an EMBL/GenBank/DDBJ whole genome shotgun (WGS) entry which is preliminary data.</text>
</comment>
<gene>
    <name evidence="6" type="ORF">HDF16_004290</name>
</gene>
<organism evidence="6 7">
    <name type="scientific">Granulicella aggregans</name>
    <dbReference type="NCBI Taxonomy" id="474949"/>
    <lineage>
        <taxon>Bacteria</taxon>
        <taxon>Pseudomonadati</taxon>
        <taxon>Acidobacteriota</taxon>
        <taxon>Terriglobia</taxon>
        <taxon>Terriglobales</taxon>
        <taxon>Acidobacteriaceae</taxon>
        <taxon>Granulicella</taxon>
    </lineage>
</organism>
<evidence type="ECO:0000256" key="1">
    <source>
        <dbReference type="ARBA" id="ARBA00022723"/>
    </source>
</evidence>
<feature type="binding site" evidence="3">
    <location>
        <position position="103"/>
    </location>
    <ligand>
        <name>Zn(2+)</name>
        <dbReference type="ChEBI" id="CHEBI:29105"/>
    </ligand>
</feature>
<proteinExistence type="predicted"/>
<dbReference type="AlphaFoldDB" id="A0A7W7ZH80"/>